<comment type="function">
    <text evidence="1">Required for 3'-end cleavage and polyadenylation of pre-mRNAs. Also involved in chromosome segregation where it has a role in chromosome attachment to the mitotic spindle.</text>
</comment>
<gene>
    <name evidence="6" type="ORF">VTL71DRAFT_4660</name>
</gene>
<feature type="compositionally biased region" description="Pro residues" evidence="5">
    <location>
        <begin position="579"/>
        <end position="590"/>
    </location>
</feature>
<comment type="subcellular location">
    <subcellularLocation>
        <location evidence="4">Nucleus</location>
    </subcellularLocation>
</comment>
<evidence type="ECO:0000313" key="7">
    <source>
        <dbReference type="Proteomes" id="UP001595075"/>
    </source>
</evidence>
<dbReference type="SUPFAM" id="SSF50978">
    <property type="entry name" value="WD40 repeat-like"/>
    <property type="match status" value="1"/>
</dbReference>
<dbReference type="EMBL" id="JAZHXI010000014">
    <property type="protein sequence ID" value="KAL2064166.1"/>
    <property type="molecule type" value="Genomic_DNA"/>
</dbReference>
<keyword evidence="4" id="KW-0539">Nucleus</keyword>
<dbReference type="PROSITE" id="PS50082">
    <property type="entry name" value="WD_REPEATS_2"/>
    <property type="match status" value="6"/>
</dbReference>
<evidence type="ECO:0000256" key="3">
    <source>
        <dbReference type="PROSITE-ProRule" id="PRU00221"/>
    </source>
</evidence>
<feature type="region of interest" description="Disordered" evidence="5">
    <location>
        <begin position="422"/>
        <end position="460"/>
    </location>
</feature>
<feature type="repeat" description="WD" evidence="3">
    <location>
        <begin position="92"/>
        <end position="124"/>
    </location>
</feature>
<organism evidence="6 7">
    <name type="scientific">Oculimacula yallundae</name>
    <dbReference type="NCBI Taxonomy" id="86028"/>
    <lineage>
        <taxon>Eukaryota</taxon>
        <taxon>Fungi</taxon>
        <taxon>Dikarya</taxon>
        <taxon>Ascomycota</taxon>
        <taxon>Pezizomycotina</taxon>
        <taxon>Leotiomycetes</taxon>
        <taxon>Helotiales</taxon>
        <taxon>Ploettnerulaceae</taxon>
        <taxon>Oculimacula</taxon>
    </lineage>
</organism>
<dbReference type="SMART" id="SM00320">
    <property type="entry name" value="WD40"/>
    <property type="match status" value="7"/>
</dbReference>
<keyword evidence="7" id="KW-1185">Reference proteome</keyword>
<accession>A0ABR4C2J8</accession>
<proteinExistence type="predicted"/>
<dbReference type="Proteomes" id="UP001595075">
    <property type="component" value="Unassembled WGS sequence"/>
</dbReference>
<dbReference type="InterPro" id="IPR015943">
    <property type="entry name" value="WD40/YVTN_repeat-like_dom_sf"/>
</dbReference>
<feature type="repeat" description="WD" evidence="3">
    <location>
        <begin position="134"/>
        <end position="166"/>
    </location>
</feature>
<dbReference type="PANTHER" id="PTHR22836">
    <property type="entry name" value="WD40 REPEAT PROTEIN"/>
    <property type="match status" value="1"/>
</dbReference>
<feature type="repeat" description="WD" evidence="3">
    <location>
        <begin position="175"/>
        <end position="207"/>
    </location>
</feature>
<dbReference type="Pfam" id="PF00400">
    <property type="entry name" value="WD40"/>
    <property type="match status" value="6"/>
</dbReference>
<dbReference type="InterPro" id="IPR001680">
    <property type="entry name" value="WD40_rpt"/>
</dbReference>
<dbReference type="Gene3D" id="2.130.10.10">
    <property type="entry name" value="YVTN repeat-like/Quinoprotein amine dehydrogenase"/>
    <property type="match status" value="3"/>
</dbReference>
<evidence type="ECO:0000256" key="1">
    <source>
        <dbReference type="ARBA" id="ARBA00025498"/>
    </source>
</evidence>
<evidence type="ECO:0000256" key="2">
    <source>
        <dbReference type="ARBA" id="ARBA00026154"/>
    </source>
</evidence>
<name>A0ABR4C2J8_9HELO</name>
<dbReference type="PROSITE" id="PS50294">
    <property type="entry name" value="WD_REPEATS_REGION"/>
    <property type="match status" value="5"/>
</dbReference>
<dbReference type="PANTHER" id="PTHR22836:SF0">
    <property type="entry name" value="PRE-MRNA 3' END PROCESSING PROTEIN WDR33"/>
    <property type="match status" value="1"/>
</dbReference>
<feature type="repeat" description="WD" evidence="3">
    <location>
        <begin position="372"/>
        <end position="403"/>
    </location>
</feature>
<reference evidence="6 7" key="1">
    <citation type="journal article" date="2024" name="Commun. Biol.">
        <title>Comparative genomic analysis of thermophilic fungi reveals convergent evolutionary adaptations and gene losses.</title>
        <authorList>
            <person name="Steindorff A.S."/>
            <person name="Aguilar-Pontes M.V."/>
            <person name="Robinson A.J."/>
            <person name="Andreopoulos B."/>
            <person name="LaButti K."/>
            <person name="Kuo A."/>
            <person name="Mondo S."/>
            <person name="Riley R."/>
            <person name="Otillar R."/>
            <person name="Haridas S."/>
            <person name="Lipzen A."/>
            <person name="Grimwood J."/>
            <person name="Schmutz J."/>
            <person name="Clum A."/>
            <person name="Reid I.D."/>
            <person name="Moisan M.C."/>
            <person name="Butler G."/>
            <person name="Nguyen T.T.M."/>
            <person name="Dewar K."/>
            <person name="Conant G."/>
            <person name="Drula E."/>
            <person name="Henrissat B."/>
            <person name="Hansel C."/>
            <person name="Singer S."/>
            <person name="Hutchinson M.I."/>
            <person name="de Vries R.P."/>
            <person name="Natvig D.O."/>
            <person name="Powell A.J."/>
            <person name="Tsang A."/>
            <person name="Grigoriev I.V."/>
        </authorList>
    </citation>
    <scope>NUCLEOTIDE SEQUENCE [LARGE SCALE GENOMIC DNA]</scope>
    <source>
        <strain evidence="6 7">CBS 494.80</strain>
    </source>
</reference>
<feature type="compositionally biased region" description="Low complexity" evidence="5">
    <location>
        <begin position="591"/>
        <end position="611"/>
    </location>
</feature>
<dbReference type="InterPro" id="IPR036322">
    <property type="entry name" value="WD40_repeat_dom_sf"/>
</dbReference>
<evidence type="ECO:0000313" key="6">
    <source>
        <dbReference type="EMBL" id="KAL2064166.1"/>
    </source>
</evidence>
<feature type="region of interest" description="Disordered" evidence="5">
    <location>
        <begin position="557"/>
        <end position="638"/>
    </location>
</feature>
<evidence type="ECO:0000256" key="5">
    <source>
        <dbReference type="SAM" id="MobiDB-lite"/>
    </source>
</evidence>
<protein>
    <recommendedName>
        <fullName evidence="2 4">Polyadenylation factor subunit 2</fullName>
    </recommendedName>
</protein>
<dbReference type="CDD" id="cd00200">
    <property type="entry name" value="WD40"/>
    <property type="match status" value="1"/>
</dbReference>
<sequence length="638" mass="70316">MAYEQRGERDFGGGGGGGYDGVFIRGRGRRPATDYGSTMVHWMRNRQPRFKGGYQGEMERPSPSYIIDMIPPLARINEPADTIPARHLHTSLNKNKHPVNVVRWTPDGRRLLTGSSSGEFTLWNGTGFNFETIMQAHDVAIRALSYSHNNDWLLSADHDGMIKYWQPNFNNVKVIQGHNDAIRDIAFSPNDSKFITAADDSKLKIFDFALGTEESILEGHGWDVKSVDWHPTKGLIVSGSKDHLVKLWDPRTSRVLTTLHGHKNTLTKTLFERVRGDCLATSARDQIARVFDLRMMRDIVLLKGHEKEISTLTWHPFHSNMISTGGGDGSIHHYLLDEPNNPPGTVPTLAPWDSTSPSTAVAQTINPAHKVKHAHEFPIWSMDWHPLGHILASGSNDRTTKFWTRARPGDTDISNDRHHIGEAAAEAQGTYDRRGGRRQRQEEEEQELEDETEGLVDQKMPPKLPGFPGIPGLPLPGGTQPIIPGMGNAPPPSISQYQPPPQMPFGVPPPLPGMDPNNPPDFAALAEMMQKAGLPPPLPGQMPPPPPGMMMPGMPGFGFPPGFPPPLQQGANHHSQQQAPPPPPPFPMTIPIPGMGSGDQSASEQAAAGGSVRRRGPLPSQEESLQLEQRRGKYHRAR</sequence>
<feature type="repeat" description="WD" evidence="3">
    <location>
        <begin position="217"/>
        <end position="258"/>
    </location>
</feature>
<keyword evidence="4" id="KW-0507">mRNA processing</keyword>
<evidence type="ECO:0000256" key="4">
    <source>
        <dbReference type="RuleBase" id="RU369034"/>
    </source>
</evidence>
<comment type="caution">
    <text evidence="6">The sequence shown here is derived from an EMBL/GenBank/DDBJ whole genome shotgun (WGS) entry which is preliminary data.</text>
</comment>
<feature type="compositionally biased region" description="Acidic residues" evidence="5">
    <location>
        <begin position="442"/>
        <end position="454"/>
    </location>
</feature>
<keyword evidence="3" id="KW-0853">WD repeat</keyword>
<feature type="repeat" description="WD" evidence="3">
    <location>
        <begin position="302"/>
        <end position="334"/>
    </location>
</feature>
<dbReference type="InterPro" id="IPR045245">
    <property type="entry name" value="Pfs2-like"/>
</dbReference>